<dbReference type="CDD" id="cd04371">
    <property type="entry name" value="DEP"/>
    <property type="match status" value="1"/>
</dbReference>
<dbReference type="Proteomes" id="UP000007241">
    <property type="component" value="Unassembled WGS sequence"/>
</dbReference>
<evidence type="ECO:0000313" key="8">
    <source>
        <dbReference type="Proteomes" id="UP000007241"/>
    </source>
</evidence>
<dbReference type="OMA" id="PWINDTV"/>
<protein>
    <recommendedName>
        <fullName evidence="9">RGS domain-containing protein</fullName>
    </recommendedName>
</protein>
<evidence type="ECO:0000313" key="7">
    <source>
        <dbReference type="EMBL" id="EGF84081.1"/>
    </source>
</evidence>
<name>F4NV88_BATDJ</name>
<dbReference type="InterPro" id="IPR036388">
    <property type="entry name" value="WH-like_DNA-bd_sf"/>
</dbReference>
<reference evidence="7 8" key="1">
    <citation type="submission" date="2009-12" db="EMBL/GenBank/DDBJ databases">
        <title>The draft genome of Batrachochytrium dendrobatidis.</title>
        <authorList>
            <consortium name="US DOE Joint Genome Institute (JGI-PGF)"/>
            <person name="Kuo A."/>
            <person name="Salamov A."/>
            <person name="Schmutz J."/>
            <person name="Lucas S."/>
            <person name="Pitluck S."/>
            <person name="Rosenblum E."/>
            <person name="Stajich J."/>
            <person name="Eisen M."/>
            <person name="Grigoriev I.V."/>
        </authorList>
    </citation>
    <scope>NUCLEOTIDE SEQUENCE [LARGE SCALE GENOMIC DNA]</scope>
    <source>
        <strain evidence="8">JAM81 / FGSC 10211</strain>
    </source>
</reference>
<proteinExistence type="predicted"/>
<dbReference type="EMBL" id="GL882879">
    <property type="protein sequence ID" value="EGF84081.1"/>
    <property type="molecule type" value="Genomic_DNA"/>
</dbReference>
<sequence>MDSTIPCVRMNDTEETLTESITSSTVSRNSTQTKGADPSAIRSMLGVKPGNRSGLSSPGELRRMYTVTKQSSMLMGVLKGAGEGISAASSTYNTPNGSDSSVATDSNVQDIGLPLRNECLTGSIPILYTASNDSSGQGTPLNAKSRKRESSMASSLSGLNTSPSGKFTPTQIGRHKPSNSNSITQSASQPTLVLSNPELNMDIFDSKYLAETQKLIPEMDILGQSKIRDTWSAIKQKRMEMLETVLAKISHPVLGIQQKKKMLSISKYTMSFAGSDIFDWLVANCRFLVKEEALKFAQELMDCGYLISTEHVEKFDAYASQYVIQHPAFWPTRGGLPNDYDYTVNLLKRGLRNNIRDILKFYEEERLDILRKSYHTVWYEMEGKALFELKHEKGMKAGDRRMFRVQEAAFWRLHRSADSLTEKEQLKFLERKLEQLQVSVTQNRLKISETCKSIVHRCNIFKAVDAMLSACSNPWIQDDPLLWDVVRTTPRRCDVVLWCYSLENLLNDPLGLKYFNDFLAKEFSQENLHFYLKCRGMGEAASNKEFSDRAILTYLQFIKVGSPNELNINSNTRLAISAIFEPKDSPPPTKIPFDCFDDACEHVFALMAKDSYSRFCNSDTIQALLENSPVI</sequence>
<dbReference type="Pfam" id="PF00615">
    <property type="entry name" value="RGS"/>
    <property type="match status" value="1"/>
</dbReference>
<dbReference type="PROSITE" id="PS50186">
    <property type="entry name" value="DEP"/>
    <property type="match status" value="1"/>
</dbReference>
<evidence type="ECO:0000256" key="3">
    <source>
        <dbReference type="SAM" id="MobiDB-lite"/>
    </source>
</evidence>
<feature type="domain" description="RGS" evidence="5">
    <location>
        <begin position="501"/>
        <end position="625"/>
    </location>
</feature>
<dbReference type="InterPro" id="IPR047016">
    <property type="entry name" value="RGS6/7/9/11"/>
</dbReference>
<dbReference type="HOGENOM" id="CLU_433431_0_0_1"/>
<dbReference type="InterPro" id="IPR036284">
    <property type="entry name" value="GGL_sf"/>
</dbReference>
<feature type="compositionally biased region" description="Polar residues" evidence="3">
    <location>
        <begin position="178"/>
        <end position="189"/>
    </location>
</feature>
<feature type="compositionally biased region" description="Polar residues" evidence="3">
    <location>
        <begin position="129"/>
        <end position="142"/>
    </location>
</feature>
<organism evidence="7 8">
    <name type="scientific">Batrachochytrium dendrobatidis (strain JAM81 / FGSC 10211)</name>
    <name type="common">Frog chytrid fungus</name>
    <dbReference type="NCBI Taxonomy" id="684364"/>
    <lineage>
        <taxon>Eukaryota</taxon>
        <taxon>Fungi</taxon>
        <taxon>Fungi incertae sedis</taxon>
        <taxon>Chytridiomycota</taxon>
        <taxon>Chytridiomycota incertae sedis</taxon>
        <taxon>Chytridiomycetes</taxon>
        <taxon>Rhizophydiales</taxon>
        <taxon>Rhizophydiales incertae sedis</taxon>
        <taxon>Batrachochytrium</taxon>
    </lineage>
</organism>
<dbReference type="PANTHER" id="PTHR45746">
    <property type="entry name" value="LP21163P"/>
    <property type="match status" value="1"/>
</dbReference>
<dbReference type="GO" id="GO:0009968">
    <property type="term" value="P:negative regulation of signal transduction"/>
    <property type="evidence" value="ECO:0007669"/>
    <property type="project" value="UniProtKB-KW"/>
</dbReference>
<feature type="domain" description="DEP" evidence="6">
    <location>
        <begin position="252"/>
        <end position="326"/>
    </location>
</feature>
<dbReference type="Gene3D" id="1.10.10.10">
    <property type="entry name" value="Winged helix-like DNA-binding domain superfamily/Winged helix DNA-binding domain"/>
    <property type="match status" value="1"/>
</dbReference>
<dbReference type="STRING" id="684364.F4NV88"/>
<dbReference type="SMART" id="SM00315">
    <property type="entry name" value="RGS"/>
    <property type="match status" value="1"/>
</dbReference>
<dbReference type="Pfam" id="PF18148">
    <property type="entry name" value="RGS_DHEX"/>
    <property type="match status" value="1"/>
</dbReference>
<dbReference type="GO" id="GO:0005096">
    <property type="term" value="F:GTPase activator activity"/>
    <property type="evidence" value="ECO:0000318"/>
    <property type="project" value="GO_Central"/>
</dbReference>
<dbReference type="Pfam" id="PF00631">
    <property type="entry name" value="G-gamma"/>
    <property type="match status" value="1"/>
</dbReference>
<dbReference type="InterPro" id="IPR047017">
    <property type="entry name" value="RGS6/7/9/11_DHEX_sf"/>
</dbReference>
<feature type="region of interest" description="Disordered" evidence="3">
    <location>
        <begin position="15"/>
        <end position="38"/>
    </location>
</feature>
<evidence type="ECO:0008006" key="9">
    <source>
        <dbReference type="Google" id="ProtNLM"/>
    </source>
</evidence>
<evidence type="ECO:0000259" key="6">
    <source>
        <dbReference type="PROSITE" id="PS50186"/>
    </source>
</evidence>
<evidence type="ECO:0000259" key="4">
    <source>
        <dbReference type="PROSITE" id="PS50058"/>
    </source>
</evidence>
<dbReference type="SUPFAM" id="SSF46785">
    <property type="entry name" value="Winged helix' DNA-binding domain"/>
    <property type="match status" value="1"/>
</dbReference>
<keyword evidence="1" id="KW-0734">Signal transduction inhibitor</keyword>
<dbReference type="InterPro" id="IPR015898">
    <property type="entry name" value="G-protein_gamma-like_dom"/>
</dbReference>
<dbReference type="InterPro" id="IPR036390">
    <property type="entry name" value="WH_DNA-bd_sf"/>
</dbReference>
<feature type="compositionally biased region" description="Polar residues" evidence="3">
    <location>
        <begin position="151"/>
        <end position="171"/>
    </location>
</feature>
<dbReference type="InterPro" id="IPR000591">
    <property type="entry name" value="DEP_dom"/>
</dbReference>
<dbReference type="PRINTS" id="PR01301">
    <property type="entry name" value="RGSPROTEIN"/>
</dbReference>
<dbReference type="OrthoDB" id="196547at2759"/>
<accession>F4NV88</accession>
<dbReference type="GO" id="GO:0007186">
    <property type="term" value="P:G protein-coupled receptor signaling pathway"/>
    <property type="evidence" value="ECO:0000318"/>
    <property type="project" value="GO_Central"/>
</dbReference>
<keyword evidence="2" id="KW-0175">Coiled coil</keyword>
<dbReference type="Pfam" id="PF00610">
    <property type="entry name" value="DEP"/>
    <property type="match status" value="1"/>
</dbReference>
<feature type="coiled-coil region" evidence="2">
    <location>
        <begin position="419"/>
        <end position="446"/>
    </location>
</feature>
<dbReference type="SMART" id="SM01224">
    <property type="entry name" value="G_gamma"/>
    <property type="match status" value="1"/>
</dbReference>
<dbReference type="InParanoid" id="F4NV88"/>
<dbReference type="GO" id="GO:0035556">
    <property type="term" value="P:intracellular signal transduction"/>
    <property type="evidence" value="ECO:0007669"/>
    <property type="project" value="InterPro"/>
</dbReference>
<keyword evidence="8" id="KW-1185">Reference proteome</keyword>
<dbReference type="InterPro" id="IPR044926">
    <property type="entry name" value="RGS_subdomain_2"/>
</dbReference>
<feature type="domain" description="G protein gamma" evidence="4">
    <location>
        <begin position="416"/>
        <end position="496"/>
    </location>
</feature>
<dbReference type="GO" id="GO:0005737">
    <property type="term" value="C:cytoplasm"/>
    <property type="evidence" value="ECO:0000318"/>
    <property type="project" value="GO_Central"/>
</dbReference>
<dbReference type="InterPro" id="IPR040759">
    <property type="entry name" value="RGS_DHEX"/>
</dbReference>
<dbReference type="Gene3D" id="1.10.1240.60">
    <property type="match status" value="1"/>
</dbReference>
<dbReference type="PANTHER" id="PTHR45746:SF6">
    <property type="entry name" value="LP21163P"/>
    <property type="match status" value="1"/>
</dbReference>
<evidence type="ECO:0000256" key="2">
    <source>
        <dbReference type="SAM" id="Coils"/>
    </source>
</evidence>
<dbReference type="Gene3D" id="1.10.167.10">
    <property type="entry name" value="Regulator of G-protein Signalling 4, domain 2"/>
    <property type="match status" value="1"/>
</dbReference>
<dbReference type="SUPFAM" id="SSF48670">
    <property type="entry name" value="Transducin (heterotrimeric G protein), gamma chain"/>
    <property type="match status" value="1"/>
</dbReference>
<feature type="region of interest" description="Disordered" evidence="3">
    <location>
        <begin position="129"/>
        <end position="189"/>
    </location>
</feature>
<dbReference type="GO" id="GO:0008277">
    <property type="term" value="P:regulation of G protein-coupled receptor signaling pathway"/>
    <property type="evidence" value="ECO:0007669"/>
    <property type="project" value="InterPro"/>
</dbReference>
<evidence type="ECO:0000256" key="1">
    <source>
        <dbReference type="ARBA" id="ARBA00022700"/>
    </source>
</evidence>
<dbReference type="InterPro" id="IPR016137">
    <property type="entry name" value="RGS"/>
</dbReference>
<dbReference type="PROSITE" id="PS50132">
    <property type="entry name" value="RGS"/>
    <property type="match status" value="1"/>
</dbReference>
<dbReference type="InterPro" id="IPR036305">
    <property type="entry name" value="RGS_sf"/>
</dbReference>
<gene>
    <name evidence="7" type="ORF">BATDEDRAFT_85445</name>
</gene>
<dbReference type="AlphaFoldDB" id="F4NV88"/>
<dbReference type="GeneID" id="18242067"/>
<dbReference type="RefSeq" id="XP_006676327.1">
    <property type="nucleotide sequence ID" value="XM_006676264.1"/>
</dbReference>
<dbReference type="PROSITE" id="PS50058">
    <property type="entry name" value="G_PROTEIN_GAMMA"/>
    <property type="match status" value="1"/>
</dbReference>
<dbReference type="SUPFAM" id="SSF48097">
    <property type="entry name" value="Regulator of G-protein signaling, RGS"/>
    <property type="match status" value="1"/>
</dbReference>
<evidence type="ECO:0000259" key="5">
    <source>
        <dbReference type="PROSITE" id="PS50132"/>
    </source>
</evidence>